<proteinExistence type="predicted"/>
<keyword evidence="2" id="KW-1185">Reference proteome</keyword>
<dbReference type="KEGG" id="slau:SLA_5983"/>
<sequence>MEHAIERLVVRHTLRVPAPEGSAGQGADAARQFDVALMSVGFKLSGGLLAALAGYERPAVEAIATRTLATVRELVGDHVDHNVYFKDFPAGVPDTRDFWNECVAQALTADAETRADVLDQLRRGFVDLLSLPLYGRYQHTYEEMLAAHDGLIASARDRVTVLHLGGTLEDETGALYRALAGSTTPLGPEHLADLAVLAAHRADGPQPDAIPIRESRAVVNKARLLAGRGPLLDTVTDVLRLACALSDGDVTLRERTRFRALSRPHRRALLAGLDAVLATAPGKYADVGLYREVWKRLGERLHPHEYPQWPHAAAVFAIARGERRVPSLTAGVEELLGRGDVTQAADLLAREAPGLLLRSLDRLLRTAATDEDREAVLAALERAASGGSGRVLLSVREHVQNRTEQSAPQRVFVNRSGGAWAVGDTRAPLPAAVRDRVLAVLDAEIGRRLDAPAHLLVDPDMLDVALPLSGRATTAGLGVLPRGSLSPVEGDLLRFFTYWKQTERGTDYDLSAVVLRDDYETETWLSYTNLRSMEGAHSGDITDAPDGASEFIDLRLGAVTGRFVVPQVNIYAGEGFDEVAESFFGFMLRDAEQGGRPFEPRTVRLKSDLRGPGRVALPLAFRRDDEGRWQARWLHLYLKGQPSGNRIEENRVTLALLVRALVERTPLTVRHLLGLMAEKGTRTTVWDGRTVPDEPVVYLGLEPPVALAPGSRVITPENLRDMIPA</sequence>
<protein>
    <recommendedName>
        <fullName evidence="3">TerD domain-containing protein</fullName>
    </recommendedName>
</protein>
<evidence type="ECO:0008006" key="3">
    <source>
        <dbReference type="Google" id="ProtNLM"/>
    </source>
</evidence>
<dbReference type="AlphaFoldDB" id="A0A169P8H6"/>
<dbReference type="EMBL" id="AP017424">
    <property type="protein sequence ID" value="BAU86852.1"/>
    <property type="molecule type" value="Genomic_DNA"/>
</dbReference>
<accession>A0A169P8H6</accession>
<gene>
    <name evidence="1" type="ORF">SLA_5983</name>
</gene>
<reference evidence="1 2" key="1">
    <citation type="journal article" date="2016" name="Genome Announc.">
        <title>Complete Genome Sequence of Thiostrepton-Producing Streptomyces laurentii ATCC 31255.</title>
        <authorList>
            <person name="Doi K."/>
            <person name="Fujino Y."/>
            <person name="Nagayoshi Y."/>
            <person name="Ohshima T."/>
            <person name="Ogata S."/>
        </authorList>
    </citation>
    <scope>NUCLEOTIDE SEQUENCE [LARGE SCALE GENOMIC DNA]</scope>
    <source>
        <strain evidence="1 2">ATCC 31255</strain>
    </source>
</reference>
<evidence type="ECO:0000313" key="2">
    <source>
        <dbReference type="Proteomes" id="UP000217676"/>
    </source>
</evidence>
<organism evidence="1 2">
    <name type="scientific">Streptomyces laurentii</name>
    <dbReference type="NCBI Taxonomy" id="39478"/>
    <lineage>
        <taxon>Bacteria</taxon>
        <taxon>Bacillati</taxon>
        <taxon>Actinomycetota</taxon>
        <taxon>Actinomycetes</taxon>
        <taxon>Kitasatosporales</taxon>
        <taxon>Streptomycetaceae</taxon>
        <taxon>Streptomyces</taxon>
    </lineage>
</organism>
<evidence type="ECO:0000313" key="1">
    <source>
        <dbReference type="EMBL" id="BAU86852.1"/>
    </source>
</evidence>
<dbReference type="Proteomes" id="UP000217676">
    <property type="component" value="Chromosome"/>
</dbReference>
<name>A0A169P8H6_STRLU</name>